<dbReference type="RefSeq" id="WP_062109305.1">
    <property type="nucleotide sequence ID" value="NZ_LHZR01000111.1"/>
</dbReference>
<feature type="transmembrane region" description="Helical" evidence="1">
    <location>
        <begin position="433"/>
        <end position="453"/>
    </location>
</feature>
<feature type="transmembrane region" description="Helical" evidence="1">
    <location>
        <begin position="459"/>
        <end position="482"/>
    </location>
</feature>
<dbReference type="STRING" id="318683.A0U94_00800"/>
<dbReference type="OrthoDB" id="9776609at2"/>
<dbReference type="EMBL" id="LHZR01000111">
    <property type="protein sequence ID" value="KXV46948.1"/>
    <property type="molecule type" value="Genomic_DNA"/>
</dbReference>
<evidence type="ECO:0000313" key="2">
    <source>
        <dbReference type="EMBL" id="KXV46948.1"/>
    </source>
</evidence>
<organism evidence="2 3">
    <name type="scientific">Gluconobacter albidus</name>
    <dbReference type="NCBI Taxonomy" id="318683"/>
    <lineage>
        <taxon>Bacteria</taxon>
        <taxon>Pseudomonadati</taxon>
        <taxon>Pseudomonadota</taxon>
        <taxon>Alphaproteobacteria</taxon>
        <taxon>Acetobacterales</taxon>
        <taxon>Acetobacteraceae</taxon>
        <taxon>Gluconobacter</taxon>
    </lineage>
</organism>
<evidence type="ECO:0008006" key="4">
    <source>
        <dbReference type="Google" id="ProtNLM"/>
    </source>
</evidence>
<sequence length="488" mass="53551">MQDTLRTRMGWLHAWVGFAAGLLLFCVFTSGCLAVFDTELTRWLQSEAPPQTAAFSPRSLDHVLPAVHDLLAQGEKPFVTLPSARDPYLRLEHHDGHEFLTVPYNPQTGERLNVRATAGGTFFYDLHYTMRSGVYGETVVAFAGLALLLTIGSGIIIHLKGLVSDLMLLRPFAARLRAWLDVHVVAAVVFLPFILLMAYSGTFIRARTLFPPVSYLASLENAFRVSASSAAHRPEKPAVPIPAAFPPLAPLVAEAERTIGAGQTGYILFQPQTILVSRTDSSGPLLTREHVDFSPVDGHILRHVLLPGAITHTEQVLKGLHYARWTGVGMRWLYFLSGAMGAVMFASGSIIFLMKRRRQSGERIMFRIAEGLAIGSVVGLPMGALAFFWANRLLPISLPDRPLAEGHVFLAVWVLSVVSGMAWSLLGRPLQGWKIQLFCLGGLGFFLTPLDLATRPGVAFFHVPTVFAATDLVALFLAFVSFQMARRL</sequence>
<dbReference type="PANTHER" id="PTHR34219:SF4">
    <property type="entry name" value="PEPSY DOMAIN-CONTAINING PROTEIN"/>
    <property type="match status" value="1"/>
</dbReference>
<protein>
    <recommendedName>
        <fullName evidence="4">Peptidase</fullName>
    </recommendedName>
</protein>
<feature type="transmembrane region" description="Helical" evidence="1">
    <location>
        <begin position="139"/>
        <end position="157"/>
    </location>
</feature>
<keyword evidence="1" id="KW-0812">Transmembrane</keyword>
<proteinExistence type="predicted"/>
<name>A0A149TGN7_9PROT</name>
<feature type="transmembrane region" description="Helical" evidence="1">
    <location>
        <begin position="332"/>
        <end position="354"/>
    </location>
</feature>
<dbReference type="InterPro" id="IPR005625">
    <property type="entry name" value="PepSY-ass_TM"/>
</dbReference>
<dbReference type="Pfam" id="PF03929">
    <property type="entry name" value="PepSY_TM"/>
    <property type="match status" value="1"/>
</dbReference>
<keyword evidence="1" id="KW-1133">Transmembrane helix</keyword>
<keyword evidence="1" id="KW-0472">Membrane</keyword>
<comment type="caution">
    <text evidence="2">The sequence shown here is derived from an EMBL/GenBank/DDBJ whole genome shotgun (WGS) entry which is preliminary data.</text>
</comment>
<accession>A0A149TGN7</accession>
<feature type="transmembrane region" description="Helical" evidence="1">
    <location>
        <begin position="12"/>
        <end position="36"/>
    </location>
</feature>
<feature type="transmembrane region" description="Helical" evidence="1">
    <location>
        <begin position="408"/>
        <end position="426"/>
    </location>
</feature>
<dbReference type="PANTHER" id="PTHR34219">
    <property type="entry name" value="IRON-REGULATED INNER MEMBRANE PROTEIN-RELATED"/>
    <property type="match status" value="1"/>
</dbReference>
<dbReference type="AlphaFoldDB" id="A0A149TGN7"/>
<dbReference type="PATRIC" id="fig|318683.6.peg.3020"/>
<feature type="transmembrane region" description="Helical" evidence="1">
    <location>
        <begin position="366"/>
        <end position="388"/>
    </location>
</feature>
<dbReference type="PROSITE" id="PS51257">
    <property type="entry name" value="PROKAR_LIPOPROTEIN"/>
    <property type="match status" value="1"/>
</dbReference>
<reference evidence="2 3" key="1">
    <citation type="submission" date="2015-06" db="EMBL/GenBank/DDBJ databases">
        <title>Improved classification and identification of acetic acid bacteria using matrix-assisted laser desorption/ionization time-of-flight mass spectrometry; Gluconobacter nephelii and Gluconobacter uchimurae are later heterotypic synonyms of Gluconobacter japonicus and Gluconobacter oxydans, respectively.</title>
        <authorList>
            <person name="Li L."/>
            <person name="Cleenwerck I."/>
            <person name="De Vuyst L."/>
            <person name="Vandamme P."/>
        </authorList>
    </citation>
    <scope>NUCLEOTIDE SEQUENCE [LARGE SCALE GENOMIC DNA]</scope>
    <source>
        <strain evidence="2 3">LMG 1768</strain>
    </source>
</reference>
<evidence type="ECO:0000256" key="1">
    <source>
        <dbReference type="SAM" id="Phobius"/>
    </source>
</evidence>
<evidence type="ECO:0000313" key="3">
    <source>
        <dbReference type="Proteomes" id="UP000075636"/>
    </source>
</evidence>
<dbReference type="Proteomes" id="UP000075636">
    <property type="component" value="Unassembled WGS sequence"/>
</dbReference>
<feature type="transmembrane region" description="Helical" evidence="1">
    <location>
        <begin position="178"/>
        <end position="199"/>
    </location>
</feature>
<gene>
    <name evidence="2" type="ORF">AD945_12800</name>
</gene>